<evidence type="ECO:0000313" key="3">
    <source>
        <dbReference type="Proteomes" id="UP001230268"/>
    </source>
</evidence>
<gene>
    <name evidence="2" type="ORF">BgAZ_200340</name>
</gene>
<name>A0AAD8LKH8_BABGI</name>
<dbReference type="AlphaFoldDB" id="A0AAD8LKH8"/>
<evidence type="ECO:0000313" key="2">
    <source>
        <dbReference type="EMBL" id="KAK1443158.1"/>
    </source>
</evidence>
<organism evidence="2 3">
    <name type="scientific">Babesia gibsoni</name>
    <dbReference type="NCBI Taxonomy" id="33632"/>
    <lineage>
        <taxon>Eukaryota</taxon>
        <taxon>Sar</taxon>
        <taxon>Alveolata</taxon>
        <taxon>Apicomplexa</taxon>
        <taxon>Aconoidasida</taxon>
        <taxon>Piroplasmida</taxon>
        <taxon>Babesiidae</taxon>
        <taxon>Babesia</taxon>
    </lineage>
</organism>
<keyword evidence="3" id="KW-1185">Reference proteome</keyword>
<dbReference type="EMBL" id="JAVEPI010000002">
    <property type="protein sequence ID" value="KAK1443158.1"/>
    <property type="molecule type" value="Genomic_DNA"/>
</dbReference>
<reference evidence="2" key="1">
    <citation type="submission" date="2023-08" db="EMBL/GenBank/DDBJ databases">
        <title>Draft sequence of the Babesia gibsoni genome.</title>
        <authorList>
            <person name="Yamagishi J.Y."/>
            <person name="Xuan X.X."/>
        </authorList>
    </citation>
    <scope>NUCLEOTIDE SEQUENCE</scope>
    <source>
        <strain evidence="2">Azabu</strain>
    </source>
</reference>
<sequence length="232" mass="26528">MMFIILLPFIFATRALGSTLIFGPLIYSRIAHEKDVYSLGSNPVVPADIAEKVKAYQQKSIYPVIENAFYLGFTNQLSMCVMNLKKEYERIDEDVVWPSALPYVKLFISKDYVRSKISMANIHTLKMMEYTQKMLLGYANSNFTEGNADKEIRKKKFANGIAFIEMSEKIGRYRKKRIQELEVEVKRIMGNINTIPTVKATGKVSLLVDYFEGHSIFLAIFAPLVLYGFCSL</sequence>
<evidence type="ECO:0000256" key="1">
    <source>
        <dbReference type="SAM" id="SignalP"/>
    </source>
</evidence>
<feature type="signal peptide" evidence="1">
    <location>
        <begin position="1"/>
        <end position="17"/>
    </location>
</feature>
<comment type="caution">
    <text evidence="2">The sequence shown here is derived from an EMBL/GenBank/DDBJ whole genome shotgun (WGS) entry which is preliminary data.</text>
</comment>
<keyword evidence="1" id="KW-0732">Signal</keyword>
<feature type="chain" id="PRO_5042043607" evidence="1">
    <location>
        <begin position="18"/>
        <end position="232"/>
    </location>
</feature>
<proteinExistence type="predicted"/>
<accession>A0AAD8LKH8</accession>
<dbReference type="Proteomes" id="UP001230268">
    <property type="component" value="Unassembled WGS sequence"/>
</dbReference>
<protein>
    <submittedName>
        <fullName evidence="2">Uncharacterized protein</fullName>
    </submittedName>
</protein>